<dbReference type="Proteomes" id="UP000190328">
    <property type="component" value="Unassembled WGS sequence"/>
</dbReference>
<accession>A0A1T4KQB2</accession>
<dbReference type="AlphaFoldDB" id="A0A1T4KQB2"/>
<dbReference type="EMBL" id="FUXI01000003">
    <property type="protein sequence ID" value="SJZ44616.1"/>
    <property type="molecule type" value="Genomic_DNA"/>
</dbReference>
<sequence length="164" mass="19413">MNVVELYSNNYNLLSSNLSGKSSLITFSDPVDEIDMVELIRRKNLLEESLNQLFRSDEEVQIIFSTEKSEVDLSIFFKKNIQPYETSIYKEVDEEGENFLFYRTFFKASFYQVNFLELLQSVITSDFPEYRDSNNFREINFFSVVSIDGRKMIEIADDRGYRMM</sequence>
<protein>
    <submittedName>
        <fullName evidence="1">Uncharacterized protein</fullName>
    </submittedName>
</protein>
<dbReference type="RefSeq" id="WP_078806292.1">
    <property type="nucleotide sequence ID" value="NZ_FUXI01000003.1"/>
</dbReference>
<proteinExistence type="predicted"/>
<reference evidence="1 2" key="1">
    <citation type="submission" date="2017-02" db="EMBL/GenBank/DDBJ databases">
        <authorList>
            <person name="Peterson S.W."/>
        </authorList>
    </citation>
    <scope>NUCLEOTIDE SEQUENCE [LARGE SCALE GENOMIC DNA]</scope>
    <source>
        <strain evidence="1 2">ATCC BAA-1030</strain>
    </source>
</reference>
<evidence type="ECO:0000313" key="1">
    <source>
        <dbReference type="EMBL" id="SJZ44616.1"/>
    </source>
</evidence>
<keyword evidence="2" id="KW-1185">Reference proteome</keyword>
<gene>
    <name evidence="1" type="ORF">SAMN02745116_00329</name>
</gene>
<name>A0A1T4KQB2_9ENTE</name>
<organism evidence="1 2">
    <name type="scientific">Pilibacter termitis</name>
    <dbReference type="NCBI Taxonomy" id="263852"/>
    <lineage>
        <taxon>Bacteria</taxon>
        <taxon>Bacillati</taxon>
        <taxon>Bacillota</taxon>
        <taxon>Bacilli</taxon>
        <taxon>Lactobacillales</taxon>
        <taxon>Enterococcaceae</taxon>
        <taxon>Pilibacter</taxon>
    </lineage>
</organism>
<evidence type="ECO:0000313" key="2">
    <source>
        <dbReference type="Proteomes" id="UP000190328"/>
    </source>
</evidence>